<dbReference type="AlphaFoldDB" id="A0A1I3F2V1"/>
<name>A0A1I3F2V1_9RHOB</name>
<dbReference type="InterPro" id="IPR002763">
    <property type="entry name" value="DUF72"/>
</dbReference>
<accession>A0A1I3F2V1</accession>
<sequence>MSIFIGVAGWSIPSTLAGRFPSAGTHLERYGAQFSAVEINSSFYRPHRRTTYERWAASVPSGFRFSVKLPKAIPHERRLKGCEALIERFAEETSGLGDKRGPILVQLPPSFAYPGETAERFIDELQAAIQGPVVLEPRHASWFRPEVDRVLKGRRVARVAADPAKPALAAQPGGWSGLVYFRLHGSPHIYESCYGRDTVEDHAKRVASLAIRDVDIWTIYDNTTYGAATQNAFELMDALR</sequence>
<dbReference type="PANTHER" id="PTHR30348:SF14">
    <property type="entry name" value="BLR8050 PROTEIN"/>
    <property type="match status" value="1"/>
</dbReference>
<dbReference type="STRING" id="34004.SAMN04488021_1609"/>
<dbReference type="PANTHER" id="PTHR30348">
    <property type="entry name" value="UNCHARACTERIZED PROTEIN YECE"/>
    <property type="match status" value="1"/>
</dbReference>
<protein>
    <submittedName>
        <fullName evidence="1">Uncharacterized conserved protein YecE, DUF72 family</fullName>
    </submittedName>
</protein>
<proteinExistence type="predicted"/>
<evidence type="ECO:0000313" key="1">
    <source>
        <dbReference type="EMBL" id="SFI05554.1"/>
    </source>
</evidence>
<dbReference type="Gene3D" id="3.20.20.410">
    <property type="entry name" value="Protein of unknown function UPF0759"/>
    <property type="match status" value="1"/>
</dbReference>
<evidence type="ECO:0000313" key="2">
    <source>
        <dbReference type="Proteomes" id="UP000183635"/>
    </source>
</evidence>
<dbReference type="OrthoDB" id="9780310at2"/>
<keyword evidence="2" id="KW-1185">Reference proteome</keyword>
<dbReference type="InterPro" id="IPR036520">
    <property type="entry name" value="UPF0759_sf"/>
</dbReference>
<dbReference type="EMBL" id="FOPU01000060">
    <property type="protein sequence ID" value="SFI05554.1"/>
    <property type="molecule type" value="Genomic_DNA"/>
</dbReference>
<dbReference type="RefSeq" id="WP_074971059.1">
    <property type="nucleotide sequence ID" value="NZ_CBCRYP010000060.1"/>
</dbReference>
<reference evidence="1 2" key="1">
    <citation type="submission" date="2016-10" db="EMBL/GenBank/DDBJ databases">
        <authorList>
            <person name="de Groot N.N."/>
        </authorList>
    </citation>
    <scope>NUCLEOTIDE SEQUENCE [LARGE SCALE GENOMIC DNA]</scope>
    <source>
        <strain evidence="1 2">DSM 8537</strain>
    </source>
</reference>
<organism evidence="1 2">
    <name type="scientific">Paracoccus aminovorans</name>
    <dbReference type="NCBI Taxonomy" id="34004"/>
    <lineage>
        <taxon>Bacteria</taxon>
        <taxon>Pseudomonadati</taxon>
        <taxon>Pseudomonadota</taxon>
        <taxon>Alphaproteobacteria</taxon>
        <taxon>Rhodobacterales</taxon>
        <taxon>Paracoccaceae</taxon>
        <taxon>Paracoccus</taxon>
    </lineage>
</organism>
<dbReference type="Proteomes" id="UP000183635">
    <property type="component" value="Unassembled WGS sequence"/>
</dbReference>
<dbReference type="Pfam" id="PF01904">
    <property type="entry name" value="DUF72"/>
    <property type="match status" value="1"/>
</dbReference>
<gene>
    <name evidence="1" type="ORF">SAMN04488021_1609</name>
</gene>
<dbReference type="SUPFAM" id="SSF117396">
    <property type="entry name" value="TM1631-like"/>
    <property type="match status" value="1"/>
</dbReference>